<feature type="region of interest" description="Disordered" evidence="1">
    <location>
        <begin position="12"/>
        <end position="53"/>
    </location>
</feature>
<sequence>MWNIYIRGMTRIPPQSPASSPGPGVPGVRLPDLAEPELTEPDPAGSGPGAPDWTQLQRLVGSSVRALATGVLDLGPVLPAVAEGAGQGPQGGFALAQGRIHEVCGPARRVMVAWVIAALQAQAGREAPVLWLRPRWQAGGLFPHGLAAIADPRAVITVNCPREEDLLWCMEEALRTGAAPLIIVELPRPPGLTPVRRLQLAAEAGSARMDADGRGPRMAPGGRAPGMGADGGGGGVPNDPGAPRGLEAQRGHDAPIGHSGVVGQHVSVASCASLAICAPTGLIISSGDGGAAGVESRWFAAPLWRGGQPAWQLERRRARMAPPATWVLVEERRKRMLTGVDG</sequence>
<accession>A0A1H2U2Z9</accession>
<feature type="compositionally biased region" description="Gly residues" evidence="1">
    <location>
        <begin position="223"/>
        <end position="236"/>
    </location>
</feature>
<dbReference type="SUPFAM" id="SSF52540">
    <property type="entry name" value="P-loop containing nucleoside triphosphate hydrolases"/>
    <property type="match status" value="1"/>
</dbReference>
<protein>
    <recommendedName>
        <fullName evidence="4">Protein ImuA</fullName>
    </recommendedName>
</protein>
<reference evidence="2 3" key="1">
    <citation type="submission" date="2016-10" db="EMBL/GenBank/DDBJ databases">
        <authorList>
            <person name="de Groot N.N."/>
        </authorList>
    </citation>
    <scope>NUCLEOTIDE SEQUENCE [LARGE SCALE GENOMIC DNA]</scope>
    <source>
        <strain evidence="2 3">CGMCC 1.8894</strain>
    </source>
</reference>
<dbReference type="STRING" id="564137.SAMN04488238_102265"/>
<dbReference type="Proteomes" id="UP000198539">
    <property type="component" value="Unassembled WGS sequence"/>
</dbReference>
<proteinExistence type="predicted"/>
<feature type="region of interest" description="Disordered" evidence="1">
    <location>
        <begin position="204"/>
        <end position="258"/>
    </location>
</feature>
<keyword evidence="3" id="KW-1185">Reference proteome</keyword>
<evidence type="ECO:0000313" key="2">
    <source>
        <dbReference type="EMBL" id="SDW50602.1"/>
    </source>
</evidence>
<evidence type="ECO:0008006" key="4">
    <source>
        <dbReference type="Google" id="ProtNLM"/>
    </source>
</evidence>
<dbReference type="InterPro" id="IPR027417">
    <property type="entry name" value="P-loop_NTPase"/>
</dbReference>
<dbReference type="EMBL" id="FNOM01000002">
    <property type="protein sequence ID" value="SDW50602.1"/>
    <property type="molecule type" value="Genomic_DNA"/>
</dbReference>
<name>A0A1H2U2Z9_9RHOB</name>
<organism evidence="2 3">
    <name type="scientific">Roseicitreum antarcticum</name>
    <dbReference type="NCBI Taxonomy" id="564137"/>
    <lineage>
        <taxon>Bacteria</taxon>
        <taxon>Pseudomonadati</taxon>
        <taxon>Pseudomonadota</taxon>
        <taxon>Alphaproteobacteria</taxon>
        <taxon>Rhodobacterales</taxon>
        <taxon>Paracoccaceae</taxon>
        <taxon>Roseicitreum</taxon>
    </lineage>
</organism>
<feature type="compositionally biased region" description="Low complexity" evidence="1">
    <location>
        <begin position="41"/>
        <end position="52"/>
    </location>
</feature>
<gene>
    <name evidence="2" type="ORF">SAMN04488238_102265</name>
</gene>
<dbReference type="Gene3D" id="3.40.50.300">
    <property type="entry name" value="P-loop containing nucleotide triphosphate hydrolases"/>
    <property type="match status" value="1"/>
</dbReference>
<evidence type="ECO:0000256" key="1">
    <source>
        <dbReference type="SAM" id="MobiDB-lite"/>
    </source>
</evidence>
<evidence type="ECO:0000313" key="3">
    <source>
        <dbReference type="Proteomes" id="UP000198539"/>
    </source>
</evidence>
<dbReference type="AlphaFoldDB" id="A0A1H2U2Z9"/>